<dbReference type="PANTHER" id="PTHR38886:SF1">
    <property type="entry name" value="NACHT-NTPASE AND P-LOOP NTPASES N-TERMINAL DOMAIN-CONTAINING PROTEIN"/>
    <property type="match status" value="1"/>
</dbReference>
<keyword evidence="2" id="KW-1185">Reference proteome</keyword>
<accession>A0A8K0TD76</accession>
<evidence type="ECO:0000313" key="2">
    <source>
        <dbReference type="Proteomes" id="UP000813385"/>
    </source>
</evidence>
<dbReference type="PANTHER" id="PTHR38886">
    <property type="entry name" value="SESA DOMAIN-CONTAINING PROTEIN"/>
    <property type="match status" value="1"/>
</dbReference>
<evidence type="ECO:0008006" key="3">
    <source>
        <dbReference type="Google" id="ProtNLM"/>
    </source>
</evidence>
<dbReference type="Proteomes" id="UP000813385">
    <property type="component" value="Unassembled WGS sequence"/>
</dbReference>
<proteinExistence type="predicted"/>
<name>A0A8K0TD76_9PEZI</name>
<sequence length="374" mass="42495">MSLAFSFGSLGDILALTTLIKDLIEVLDDSRGSVSDYRVVVDRLRIQLKTVKRVDEVFGGPPKSTRDAEIQADVRQILRQIRACIDAFVVKLDKFGPNLTNGGSGNKLKDVLKKVNWRLDKKEIEAFETNLVAHTGLLDLHLGATAMDEIKSSRDQLSEQIAQNGDESKTALQAQSTSLRQLQAFLVALGRALLYKLNQVTQACQDIRHTVAQVFALGSAIQPKLDEILSKLEQVARPLEDLYFTLVDHLGIQRKIFLSNILSWDMFYDFLAIAYASELEPRSNTSRRFRLERILPDRIREHHIKPPWKTAFKPMQTVHLSIAHGPAYRSPDGRGRGPSCNSSIPRIFNQVFTKWYVERPCFLYNTRFYLILRV</sequence>
<gene>
    <name evidence="1" type="ORF">B0T11DRAFT_280826</name>
</gene>
<dbReference type="EMBL" id="JAGPXD010000003">
    <property type="protein sequence ID" value="KAH7362449.1"/>
    <property type="molecule type" value="Genomic_DNA"/>
</dbReference>
<evidence type="ECO:0000313" key="1">
    <source>
        <dbReference type="EMBL" id="KAH7362449.1"/>
    </source>
</evidence>
<dbReference type="OrthoDB" id="3045089at2759"/>
<protein>
    <recommendedName>
        <fullName evidence="3">Fungal N-terminal domain-containing protein</fullName>
    </recommendedName>
</protein>
<reference evidence="1" key="1">
    <citation type="journal article" date="2021" name="Nat. Commun.">
        <title>Genetic determinants of endophytism in the Arabidopsis root mycobiome.</title>
        <authorList>
            <person name="Mesny F."/>
            <person name="Miyauchi S."/>
            <person name="Thiergart T."/>
            <person name="Pickel B."/>
            <person name="Atanasova L."/>
            <person name="Karlsson M."/>
            <person name="Huettel B."/>
            <person name="Barry K.W."/>
            <person name="Haridas S."/>
            <person name="Chen C."/>
            <person name="Bauer D."/>
            <person name="Andreopoulos W."/>
            <person name="Pangilinan J."/>
            <person name="LaButti K."/>
            <person name="Riley R."/>
            <person name="Lipzen A."/>
            <person name="Clum A."/>
            <person name="Drula E."/>
            <person name="Henrissat B."/>
            <person name="Kohler A."/>
            <person name="Grigoriev I.V."/>
            <person name="Martin F.M."/>
            <person name="Hacquard S."/>
        </authorList>
    </citation>
    <scope>NUCLEOTIDE SEQUENCE</scope>
    <source>
        <strain evidence="1">MPI-CAGE-AT-0016</strain>
    </source>
</reference>
<organism evidence="1 2">
    <name type="scientific">Plectosphaerella cucumerina</name>
    <dbReference type="NCBI Taxonomy" id="40658"/>
    <lineage>
        <taxon>Eukaryota</taxon>
        <taxon>Fungi</taxon>
        <taxon>Dikarya</taxon>
        <taxon>Ascomycota</taxon>
        <taxon>Pezizomycotina</taxon>
        <taxon>Sordariomycetes</taxon>
        <taxon>Hypocreomycetidae</taxon>
        <taxon>Glomerellales</taxon>
        <taxon>Plectosphaerellaceae</taxon>
        <taxon>Plectosphaerella</taxon>
    </lineage>
</organism>
<dbReference type="AlphaFoldDB" id="A0A8K0TD76"/>
<comment type="caution">
    <text evidence="1">The sequence shown here is derived from an EMBL/GenBank/DDBJ whole genome shotgun (WGS) entry which is preliminary data.</text>
</comment>